<evidence type="ECO:0000313" key="4">
    <source>
        <dbReference type="Proteomes" id="UP000636960"/>
    </source>
</evidence>
<keyword evidence="2" id="KW-0472">Membrane</keyword>
<feature type="transmembrane region" description="Helical" evidence="2">
    <location>
        <begin position="64"/>
        <end position="81"/>
    </location>
</feature>
<keyword evidence="4" id="KW-1185">Reference proteome</keyword>
<keyword evidence="2" id="KW-0812">Transmembrane</keyword>
<dbReference type="RefSeq" id="WP_203790797.1">
    <property type="nucleotide sequence ID" value="NZ_BOMV01000113.1"/>
</dbReference>
<evidence type="ECO:0008006" key="5">
    <source>
        <dbReference type="Google" id="ProtNLM"/>
    </source>
</evidence>
<sequence length="105" mass="11468">MLDDVERRRLAEIEAWFEADDPDLKRRLARGRSYRQTLFLMLVITVATLAVTAGAMLVGPPAGIAAGLTVAAIVAGYRFDLRSRSGAARRNADVDTREPGSAPRR</sequence>
<keyword evidence="2" id="KW-1133">Transmembrane helix</keyword>
<proteinExistence type="predicted"/>
<evidence type="ECO:0000256" key="2">
    <source>
        <dbReference type="SAM" id="Phobius"/>
    </source>
</evidence>
<accession>A0A919N2T8</accession>
<dbReference type="EMBL" id="BOMV01000113">
    <property type="protein sequence ID" value="GIF01858.1"/>
    <property type="molecule type" value="Genomic_DNA"/>
</dbReference>
<feature type="transmembrane region" description="Helical" evidence="2">
    <location>
        <begin position="37"/>
        <end position="58"/>
    </location>
</feature>
<name>A0A919N2T8_9ACTN</name>
<evidence type="ECO:0000313" key="3">
    <source>
        <dbReference type="EMBL" id="GIF01858.1"/>
    </source>
</evidence>
<dbReference type="Pfam" id="PF11239">
    <property type="entry name" value="DUF3040"/>
    <property type="match status" value="1"/>
</dbReference>
<comment type="caution">
    <text evidence="3">The sequence shown here is derived from an EMBL/GenBank/DDBJ whole genome shotgun (WGS) entry which is preliminary data.</text>
</comment>
<protein>
    <recommendedName>
        <fullName evidence="5">DUF3040 domain-containing protein</fullName>
    </recommendedName>
</protein>
<reference evidence="3" key="1">
    <citation type="submission" date="2021-01" db="EMBL/GenBank/DDBJ databases">
        <title>Whole genome shotgun sequence of Actinoplanes rishiriensis NBRC 108556.</title>
        <authorList>
            <person name="Komaki H."/>
            <person name="Tamura T."/>
        </authorList>
    </citation>
    <scope>NUCLEOTIDE SEQUENCE</scope>
    <source>
        <strain evidence="3">NBRC 108556</strain>
    </source>
</reference>
<dbReference type="InterPro" id="IPR021401">
    <property type="entry name" value="DUF3040"/>
</dbReference>
<gene>
    <name evidence="3" type="ORF">Ari01nite_93220</name>
</gene>
<dbReference type="Proteomes" id="UP000636960">
    <property type="component" value="Unassembled WGS sequence"/>
</dbReference>
<feature type="region of interest" description="Disordered" evidence="1">
    <location>
        <begin position="86"/>
        <end position="105"/>
    </location>
</feature>
<evidence type="ECO:0000256" key="1">
    <source>
        <dbReference type="SAM" id="MobiDB-lite"/>
    </source>
</evidence>
<organism evidence="3 4">
    <name type="scientific">Paractinoplanes rishiriensis</name>
    <dbReference type="NCBI Taxonomy" id="1050105"/>
    <lineage>
        <taxon>Bacteria</taxon>
        <taxon>Bacillati</taxon>
        <taxon>Actinomycetota</taxon>
        <taxon>Actinomycetes</taxon>
        <taxon>Micromonosporales</taxon>
        <taxon>Micromonosporaceae</taxon>
        <taxon>Paractinoplanes</taxon>
    </lineage>
</organism>
<dbReference type="AlphaFoldDB" id="A0A919N2T8"/>